<evidence type="ECO:0000313" key="6">
    <source>
        <dbReference type="EMBL" id="TBW58810.1"/>
    </source>
</evidence>
<dbReference type="InterPro" id="IPR050469">
    <property type="entry name" value="Diguanylate_Cyclase"/>
</dbReference>
<dbReference type="InterPro" id="IPR029787">
    <property type="entry name" value="Nucleotide_cyclase"/>
</dbReference>
<dbReference type="CDD" id="cd01949">
    <property type="entry name" value="GGDEF"/>
    <property type="match status" value="1"/>
</dbReference>
<dbReference type="PANTHER" id="PTHR45138">
    <property type="entry name" value="REGULATORY COMPONENTS OF SENSORY TRANSDUCTION SYSTEM"/>
    <property type="match status" value="1"/>
</dbReference>
<gene>
    <name evidence="6" type="ORF">EZI54_02775</name>
</gene>
<dbReference type="EC" id="2.7.7.65" evidence="1"/>
<dbReference type="InterPro" id="IPR000160">
    <property type="entry name" value="GGDEF_dom"/>
</dbReference>
<dbReference type="RefSeq" id="WP_131478805.1">
    <property type="nucleotide sequence ID" value="NZ_SJDL01000003.1"/>
</dbReference>
<protein>
    <recommendedName>
        <fullName evidence="1">diguanylate cyclase</fullName>
        <ecNumber evidence="1">2.7.7.65</ecNumber>
    </recommendedName>
</protein>
<keyword evidence="4" id="KW-1133">Transmembrane helix</keyword>
<feature type="transmembrane region" description="Helical" evidence="4">
    <location>
        <begin position="20"/>
        <end position="37"/>
    </location>
</feature>
<evidence type="ECO:0000256" key="3">
    <source>
        <dbReference type="SAM" id="MobiDB-lite"/>
    </source>
</evidence>
<comment type="caution">
    <text evidence="6">The sequence shown here is derived from an EMBL/GenBank/DDBJ whole genome shotgun (WGS) entry which is preliminary data.</text>
</comment>
<dbReference type="Proteomes" id="UP000313645">
    <property type="component" value="Unassembled WGS sequence"/>
</dbReference>
<dbReference type="PANTHER" id="PTHR45138:SF9">
    <property type="entry name" value="DIGUANYLATE CYCLASE DGCM-RELATED"/>
    <property type="match status" value="1"/>
</dbReference>
<dbReference type="InterPro" id="IPR043128">
    <property type="entry name" value="Rev_trsase/Diguanyl_cyclase"/>
</dbReference>
<feature type="domain" description="GGDEF" evidence="5">
    <location>
        <begin position="220"/>
        <end position="352"/>
    </location>
</feature>
<sequence>MNRRKHLNFNANEEVSVSRVLTGLSLAALICLAGISIKSWQSGHHRHAIVLGLFFGLVVVNLVSYWITRNRARNKTGMLFIVGGLFVYLVASGGESNTGPLWLYVFPPLVFYLTSLRIGTILLAACLAFTLLVFQFPQLPFVLAHYETNFQLRFFTTMLFESVFCFVLETSRLNARNELMRLAASHEQAARTDALTGLPNRRDMQLQLANEFSRYQRSGHHFSVVLIDLDHFKQINDTYGHDVGDLVLQAFAELMQNICRQSDRPCRWGGEEFLILLPDTSLLQALTLSERLRYEVEQHGFIHKSQRLPVSISAGVCSISQSDSIDHLLRQADKNLYDAKESGRNRISPRVRTPSTRSPASS</sequence>
<dbReference type="NCBIfam" id="TIGR00254">
    <property type="entry name" value="GGDEF"/>
    <property type="match status" value="1"/>
</dbReference>
<dbReference type="Gene3D" id="3.30.70.270">
    <property type="match status" value="1"/>
</dbReference>
<dbReference type="EMBL" id="SJDL01000003">
    <property type="protein sequence ID" value="TBW58810.1"/>
    <property type="molecule type" value="Genomic_DNA"/>
</dbReference>
<feature type="compositionally biased region" description="Polar residues" evidence="3">
    <location>
        <begin position="353"/>
        <end position="362"/>
    </location>
</feature>
<dbReference type="PROSITE" id="PS50887">
    <property type="entry name" value="GGDEF"/>
    <property type="match status" value="1"/>
</dbReference>
<evidence type="ECO:0000313" key="7">
    <source>
        <dbReference type="Proteomes" id="UP000313645"/>
    </source>
</evidence>
<feature type="transmembrane region" description="Helical" evidence="4">
    <location>
        <begin position="79"/>
        <end position="103"/>
    </location>
</feature>
<dbReference type="SMART" id="SM00267">
    <property type="entry name" value="GGDEF"/>
    <property type="match status" value="1"/>
</dbReference>
<feature type="region of interest" description="Disordered" evidence="3">
    <location>
        <begin position="339"/>
        <end position="362"/>
    </location>
</feature>
<keyword evidence="4" id="KW-0812">Transmembrane</keyword>
<evidence type="ECO:0000256" key="4">
    <source>
        <dbReference type="SAM" id="Phobius"/>
    </source>
</evidence>
<reference evidence="6 7" key="1">
    <citation type="submission" date="2019-02" db="EMBL/GenBank/DDBJ databases">
        <title>Marinobacter halodurans sp. nov., a marine bacterium isolated from sea tidal flat.</title>
        <authorList>
            <person name="Yoo Y."/>
            <person name="Lee D.W."/>
            <person name="Kim B.S."/>
            <person name="Kim J.-J."/>
        </authorList>
    </citation>
    <scope>NUCLEOTIDE SEQUENCE [LARGE SCALE GENOMIC DNA]</scope>
    <source>
        <strain evidence="6 7">YJ-S3-2</strain>
    </source>
</reference>
<keyword evidence="7" id="KW-1185">Reference proteome</keyword>
<comment type="catalytic activity">
    <reaction evidence="2">
        <text>2 GTP = 3',3'-c-di-GMP + 2 diphosphate</text>
        <dbReference type="Rhea" id="RHEA:24898"/>
        <dbReference type="ChEBI" id="CHEBI:33019"/>
        <dbReference type="ChEBI" id="CHEBI:37565"/>
        <dbReference type="ChEBI" id="CHEBI:58805"/>
        <dbReference type="EC" id="2.7.7.65"/>
    </reaction>
</comment>
<evidence type="ECO:0000256" key="1">
    <source>
        <dbReference type="ARBA" id="ARBA00012528"/>
    </source>
</evidence>
<keyword evidence="4" id="KW-0472">Membrane</keyword>
<proteinExistence type="predicted"/>
<evidence type="ECO:0000256" key="2">
    <source>
        <dbReference type="ARBA" id="ARBA00034247"/>
    </source>
</evidence>
<dbReference type="SUPFAM" id="SSF55073">
    <property type="entry name" value="Nucleotide cyclase"/>
    <property type="match status" value="1"/>
</dbReference>
<accession>A0ABY1ZSL1</accession>
<dbReference type="Pfam" id="PF00990">
    <property type="entry name" value="GGDEF"/>
    <property type="match status" value="1"/>
</dbReference>
<feature type="transmembrane region" description="Helical" evidence="4">
    <location>
        <begin position="109"/>
        <end position="134"/>
    </location>
</feature>
<organism evidence="6 7">
    <name type="scientific">Marinobacter halodurans</name>
    <dbReference type="NCBI Taxonomy" id="2528979"/>
    <lineage>
        <taxon>Bacteria</taxon>
        <taxon>Pseudomonadati</taxon>
        <taxon>Pseudomonadota</taxon>
        <taxon>Gammaproteobacteria</taxon>
        <taxon>Pseudomonadales</taxon>
        <taxon>Marinobacteraceae</taxon>
        <taxon>Marinobacter</taxon>
    </lineage>
</organism>
<evidence type="ECO:0000259" key="5">
    <source>
        <dbReference type="PROSITE" id="PS50887"/>
    </source>
</evidence>
<name>A0ABY1ZSL1_9GAMM</name>
<feature type="transmembrane region" description="Helical" evidence="4">
    <location>
        <begin position="49"/>
        <end position="67"/>
    </location>
</feature>